<dbReference type="AlphaFoldDB" id="A0A914NPM7"/>
<name>A0A914NPM7_MELIC</name>
<protein>
    <submittedName>
        <fullName evidence="2">Candidate secreted effector</fullName>
    </submittedName>
</protein>
<sequence>MIKRCSRLWKASTEFTITSKFSCWSLSLILSHLERVKTNYGNSRCSSAFAMVIDASVCSGEDSEYDATSCSIAPLTFRSMSGTPFTGRFIPSFVNPVRVAAGTAAITLSPCFLYDE</sequence>
<reference evidence="2" key="1">
    <citation type="submission" date="2022-11" db="UniProtKB">
        <authorList>
            <consortium name="WormBaseParasite"/>
        </authorList>
    </citation>
    <scope>IDENTIFICATION</scope>
</reference>
<dbReference type="Proteomes" id="UP000887563">
    <property type="component" value="Unplaced"/>
</dbReference>
<evidence type="ECO:0000313" key="2">
    <source>
        <dbReference type="WBParaSite" id="Minc3s08761g42576"/>
    </source>
</evidence>
<organism evidence="1 2">
    <name type="scientific">Meloidogyne incognita</name>
    <name type="common">Southern root-knot nematode worm</name>
    <name type="synonym">Oxyuris incognita</name>
    <dbReference type="NCBI Taxonomy" id="6306"/>
    <lineage>
        <taxon>Eukaryota</taxon>
        <taxon>Metazoa</taxon>
        <taxon>Ecdysozoa</taxon>
        <taxon>Nematoda</taxon>
        <taxon>Chromadorea</taxon>
        <taxon>Rhabditida</taxon>
        <taxon>Tylenchina</taxon>
        <taxon>Tylenchomorpha</taxon>
        <taxon>Tylenchoidea</taxon>
        <taxon>Meloidogynidae</taxon>
        <taxon>Meloidogyninae</taxon>
        <taxon>Meloidogyne</taxon>
        <taxon>Meloidogyne incognita group</taxon>
    </lineage>
</organism>
<dbReference type="WBParaSite" id="Minc3s08761g42576">
    <property type="protein sequence ID" value="Minc3s08761g42576"/>
    <property type="gene ID" value="Minc3s08761g42576"/>
</dbReference>
<accession>A0A914NPM7</accession>
<keyword evidence="1" id="KW-1185">Reference proteome</keyword>
<proteinExistence type="predicted"/>
<evidence type="ECO:0000313" key="1">
    <source>
        <dbReference type="Proteomes" id="UP000887563"/>
    </source>
</evidence>